<dbReference type="AlphaFoldDB" id="A0A1D6HTZ6"/>
<evidence type="ECO:0000313" key="1">
    <source>
        <dbReference type="EMBL" id="ONM51775.1"/>
    </source>
</evidence>
<dbReference type="GO" id="GO:0016740">
    <property type="term" value="F:transferase activity"/>
    <property type="evidence" value="ECO:0007669"/>
    <property type="project" value="UniProtKB-KW"/>
</dbReference>
<gene>
    <name evidence="1" type="ORF">ZEAMMB73_Zm00001d018976</name>
</gene>
<protein>
    <submittedName>
        <fullName evidence="1">DNA methyl transferase8</fullName>
    </submittedName>
</protein>
<reference evidence="1" key="1">
    <citation type="submission" date="2015-12" db="EMBL/GenBank/DDBJ databases">
        <title>Update maize B73 reference genome by single molecule sequencing technologies.</title>
        <authorList>
            <consortium name="Maize Genome Sequencing Project"/>
            <person name="Ware D."/>
        </authorList>
    </citation>
    <scope>NUCLEOTIDE SEQUENCE [LARGE SCALE GENOMIC DNA]</scope>
    <source>
        <tissue evidence="1">Seedling</tissue>
    </source>
</reference>
<proteinExistence type="predicted"/>
<dbReference type="EMBL" id="CM007650">
    <property type="protein sequence ID" value="ONM51775.1"/>
    <property type="molecule type" value="Genomic_DNA"/>
</dbReference>
<accession>A0A1D6HTZ6</accession>
<name>A0A1D6HTZ6_MAIZE</name>
<dbReference type="PaxDb" id="4577-GRMZM2G333997_P01"/>
<organism evidence="1">
    <name type="scientific">Zea mays</name>
    <name type="common">Maize</name>
    <dbReference type="NCBI Taxonomy" id="4577"/>
    <lineage>
        <taxon>Eukaryota</taxon>
        <taxon>Viridiplantae</taxon>
        <taxon>Streptophyta</taxon>
        <taxon>Embryophyta</taxon>
        <taxon>Tracheophyta</taxon>
        <taxon>Spermatophyta</taxon>
        <taxon>Magnoliopsida</taxon>
        <taxon>Liliopsida</taxon>
        <taxon>Poales</taxon>
        <taxon>Poaceae</taxon>
        <taxon>PACMAD clade</taxon>
        <taxon>Panicoideae</taxon>
        <taxon>Andropogonodae</taxon>
        <taxon>Andropogoneae</taxon>
        <taxon>Tripsacinae</taxon>
        <taxon>Zea</taxon>
    </lineage>
</organism>
<keyword evidence="1" id="KW-0808">Transferase</keyword>
<sequence>MAILGAAGGNDKASKCGCDIDNGEAGPSLVVVEQQALATL</sequence>